<comment type="caution">
    <text evidence="2">The sequence shown here is derived from an EMBL/GenBank/DDBJ whole genome shotgun (WGS) entry which is preliminary data.</text>
</comment>
<accession>A0A5J4X9T5</accession>
<gene>
    <name evidence="2" type="ORF">EZS28_000552</name>
</gene>
<organism evidence="2 3">
    <name type="scientific">Streblomastix strix</name>
    <dbReference type="NCBI Taxonomy" id="222440"/>
    <lineage>
        <taxon>Eukaryota</taxon>
        <taxon>Metamonada</taxon>
        <taxon>Preaxostyla</taxon>
        <taxon>Oxymonadida</taxon>
        <taxon>Streblomastigidae</taxon>
        <taxon>Streblomastix</taxon>
    </lineage>
</organism>
<name>A0A5J4X9T5_9EUKA</name>
<evidence type="ECO:0000313" key="3">
    <source>
        <dbReference type="Proteomes" id="UP000324800"/>
    </source>
</evidence>
<dbReference type="OrthoDB" id="6083831at2759"/>
<protein>
    <submittedName>
        <fullName evidence="2">Uncharacterized protein</fullName>
    </submittedName>
</protein>
<evidence type="ECO:0000256" key="1">
    <source>
        <dbReference type="SAM" id="MobiDB-lite"/>
    </source>
</evidence>
<dbReference type="Proteomes" id="UP000324800">
    <property type="component" value="Unassembled WGS sequence"/>
</dbReference>
<evidence type="ECO:0000313" key="2">
    <source>
        <dbReference type="EMBL" id="KAA6403914.1"/>
    </source>
</evidence>
<dbReference type="AlphaFoldDB" id="A0A5J4X9T5"/>
<proteinExistence type="predicted"/>
<dbReference type="EMBL" id="SNRW01000046">
    <property type="protein sequence ID" value="KAA6403914.1"/>
    <property type="molecule type" value="Genomic_DNA"/>
</dbReference>
<reference evidence="2 3" key="1">
    <citation type="submission" date="2019-03" db="EMBL/GenBank/DDBJ databases">
        <title>Single cell metagenomics reveals metabolic interactions within the superorganism composed of flagellate Streblomastix strix and complex community of Bacteroidetes bacteria on its surface.</title>
        <authorList>
            <person name="Treitli S.C."/>
            <person name="Kolisko M."/>
            <person name="Husnik F."/>
            <person name="Keeling P."/>
            <person name="Hampl V."/>
        </authorList>
    </citation>
    <scope>NUCLEOTIDE SEQUENCE [LARGE SCALE GENOMIC DNA]</scope>
    <source>
        <strain evidence="2">ST1C</strain>
    </source>
</reference>
<sequence length="154" mass="18033">MAESNIKKSIDDSRSENLRDSNVQHKQWNREIKRWTSYMRELEAIFFDLFYYGQIFRELQIKGILIKSDSSTAVQDIEKQRAEETLVADVKKIVKLLKQDNRCSKQTKYTGRIHSKEGDIQGFLPCEIDNTNTGLVRYRGKQTRGQDRGNSRGR</sequence>
<feature type="region of interest" description="Disordered" evidence="1">
    <location>
        <begin position="1"/>
        <end position="23"/>
    </location>
</feature>